<reference evidence="7 8" key="1">
    <citation type="journal article" date="2018" name="Gigascience">
        <title>Genomes of trombidid mites reveal novel predicted allergens and laterally-transferred genes associated with secondary metabolism.</title>
        <authorList>
            <person name="Dong X."/>
            <person name="Chaisiri K."/>
            <person name="Xia D."/>
            <person name="Armstrong S.D."/>
            <person name="Fang Y."/>
            <person name="Donnelly M.J."/>
            <person name="Kadowaki T."/>
            <person name="McGarry J.W."/>
            <person name="Darby A.C."/>
            <person name="Makepeace B.L."/>
        </authorList>
    </citation>
    <scope>NUCLEOTIDE SEQUENCE [LARGE SCALE GENOMIC DNA]</scope>
    <source>
        <strain evidence="7">UoL-UT</strain>
    </source>
</reference>
<evidence type="ECO:0000259" key="6">
    <source>
        <dbReference type="PROSITE" id="PS50102"/>
    </source>
</evidence>
<dbReference type="PROSITE" id="PS50102">
    <property type="entry name" value="RRM"/>
    <property type="match status" value="1"/>
</dbReference>
<dbReference type="Gene3D" id="3.30.70.330">
    <property type="match status" value="1"/>
</dbReference>
<dbReference type="EMBL" id="NCKV01006255">
    <property type="protein sequence ID" value="RWS23560.1"/>
    <property type="molecule type" value="Genomic_DNA"/>
</dbReference>
<dbReference type="Proteomes" id="UP000288716">
    <property type="component" value="Unassembled WGS sequence"/>
</dbReference>
<dbReference type="CDD" id="cd12395">
    <property type="entry name" value="RRM2_RBM34"/>
    <property type="match status" value="1"/>
</dbReference>
<dbReference type="Pfam" id="PF00076">
    <property type="entry name" value="RRM_1"/>
    <property type="match status" value="1"/>
</dbReference>
<sequence length="175" mass="20282">MLWEERFKQIFLRTIKNGQILDDHHLRVGKCTETQYPPSLSVFVGNLPAKVKEEDLWNFFGEDSNIKAVRVVRDKTTGKGKGVAFVMFESKDNVALALEKNNLEMNGRKIRVQRCQAKSGERMSNTHNRSKFRRKFHSKSGVLTNKAKKPKLKKMRKMKKALAKRQHIVEVLNKS</sequence>
<dbReference type="PANTHER" id="PTHR23236:SF25">
    <property type="entry name" value="RNA-BINDING PROTEIN 34"/>
    <property type="match status" value="1"/>
</dbReference>
<evidence type="ECO:0000313" key="8">
    <source>
        <dbReference type="Proteomes" id="UP000288716"/>
    </source>
</evidence>
<dbReference type="InterPro" id="IPR000504">
    <property type="entry name" value="RRM_dom"/>
</dbReference>
<dbReference type="OrthoDB" id="442677at2759"/>
<evidence type="ECO:0000256" key="3">
    <source>
        <dbReference type="ARBA" id="ARBA00022884"/>
    </source>
</evidence>
<feature type="domain" description="RRM" evidence="6">
    <location>
        <begin position="40"/>
        <end position="117"/>
    </location>
</feature>
<comment type="subcellular location">
    <subcellularLocation>
        <location evidence="1">Nucleus</location>
        <location evidence="1">Nucleolus</location>
    </subcellularLocation>
</comment>
<dbReference type="GO" id="GO:0003723">
    <property type="term" value="F:RNA binding"/>
    <property type="evidence" value="ECO:0007669"/>
    <property type="project" value="UniProtKB-UniRule"/>
</dbReference>
<evidence type="ECO:0000256" key="1">
    <source>
        <dbReference type="ARBA" id="ARBA00004604"/>
    </source>
</evidence>
<dbReference type="InterPro" id="IPR034221">
    <property type="entry name" value="RBM34_RRM2"/>
</dbReference>
<evidence type="ECO:0000256" key="4">
    <source>
        <dbReference type="ARBA" id="ARBA00023242"/>
    </source>
</evidence>
<gene>
    <name evidence="7" type="ORF">B4U80_02662</name>
</gene>
<name>A0A443S7P7_9ACAR</name>
<evidence type="ECO:0000313" key="7">
    <source>
        <dbReference type="EMBL" id="RWS23560.1"/>
    </source>
</evidence>
<keyword evidence="8" id="KW-1185">Reference proteome</keyword>
<proteinExistence type="inferred from homology"/>
<dbReference type="SMART" id="SM00360">
    <property type="entry name" value="RRM"/>
    <property type="match status" value="1"/>
</dbReference>
<dbReference type="InterPro" id="IPR012677">
    <property type="entry name" value="Nucleotide-bd_a/b_plait_sf"/>
</dbReference>
<dbReference type="STRING" id="299467.A0A443S7P7"/>
<dbReference type="AlphaFoldDB" id="A0A443S7P7"/>
<keyword evidence="3 5" id="KW-0694">RNA-binding</keyword>
<dbReference type="SUPFAM" id="SSF54928">
    <property type="entry name" value="RNA-binding domain, RBD"/>
    <property type="match status" value="1"/>
</dbReference>
<comment type="similarity">
    <text evidence="2">Belongs to the RRM RBM34 family.</text>
</comment>
<dbReference type="PANTHER" id="PTHR23236">
    <property type="entry name" value="EUKARYOTIC TRANSLATION INITIATION FACTOR 4B/4H"/>
    <property type="match status" value="1"/>
</dbReference>
<dbReference type="VEuPathDB" id="VectorBase:LDEU008481"/>
<evidence type="ECO:0000256" key="5">
    <source>
        <dbReference type="PROSITE-ProRule" id="PRU00176"/>
    </source>
</evidence>
<accession>A0A443S7P7</accession>
<evidence type="ECO:0000256" key="2">
    <source>
        <dbReference type="ARBA" id="ARBA00007077"/>
    </source>
</evidence>
<dbReference type="InterPro" id="IPR035979">
    <property type="entry name" value="RBD_domain_sf"/>
</dbReference>
<comment type="caution">
    <text evidence="7">The sequence shown here is derived from an EMBL/GenBank/DDBJ whole genome shotgun (WGS) entry which is preliminary data.</text>
</comment>
<keyword evidence="4" id="KW-0539">Nucleus</keyword>
<organism evidence="7 8">
    <name type="scientific">Leptotrombidium deliense</name>
    <dbReference type="NCBI Taxonomy" id="299467"/>
    <lineage>
        <taxon>Eukaryota</taxon>
        <taxon>Metazoa</taxon>
        <taxon>Ecdysozoa</taxon>
        <taxon>Arthropoda</taxon>
        <taxon>Chelicerata</taxon>
        <taxon>Arachnida</taxon>
        <taxon>Acari</taxon>
        <taxon>Acariformes</taxon>
        <taxon>Trombidiformes</taxon>
        <taxon>Prostigmata</taxon>
        <taxon>Anystina</taxon>
        <taxon>Parasitengona</taxon>
        <taxon>Trombiculoidea</taxon>
        <taxon>Trombiculidae</taxon>
        <taxon>Leptotrombidium</taxon>
    </lineage>
</organism>
<dbReference type="GO" id="GO:0005730">
    <property type="term" value="C:nucleolus"/>
    <property type="evidence" value="ECO:0007669"/>
    <property type="project" value="UniProtKB-SubCell"/>
</dbReference>
<protein>
    <submittedName>
        <fullName evidence="7">RNA-binding protein 34-like protein</fullName>
    </submittedName>
</protein>